<protein>
    <submittedName>
        <fullName evidence="4">Uncharacterized protein</fullName>
    </submittedName>
</protein>
<dbReference type="InterPro" id="IPR051012">
    <property type="entry name" value="CellSynth/LPSAsmb/PSIAsmb"/>
</dbReference>
<comment type="caution">
    <text evidence="4">The sequence shown here is derived from an EMBL/GenBank/DDBJ whole genome shotgun (WGS) entry which is preliminary data.</text>
</comment>
<evidence type="ECO:0000256" key="3">
    <source>
        <dbReference type="PROSITE-ProRule" id="PRU00339"/>
    </source>
</evidence>
<evidence type="ECO:0000313" key="5">
    <source>
        <dbReference type="Proteomes" id="UP000256763"/>
    </source>
</evidence>
<evidence type="ECO:0000256" key="2">
    <source>
        <dbReference type="ARBA" id="ARBA00022803"/>
    </source>
</evidence>
<feature type="repeat" description="TPR" evidence="3">
    <location>
        <begin position="636"/>
        <end position="669"/>
    </location>
</feature>
<gene>
    <name evidence="4" type="ORF">CAL65_10055</name>
</gene>
<proteinExistence type="predicted"/>
<dbReference type="Gene3D" id="1.25.40.10">
    <property type="entry name" value="Tetratricopeptide repeat domain"/>
    <property type="match status" value="5"/>
</dbReference>
<reference evidence="5" key="1">
    <citation type="submission" date="2017-05" db="EMBL/GenBank/DDBJ databases">
        <authorList>
            <person name="Sharma S."/>
            <person name="Sidhu C."/>
            <person name="Pinnaka A.K."/>
        </authorList>
    </citation>
    <scope>NUCLEOTIDE SEQUENCE [LARGE SCALE GENOMIC DNA]</scope>
    <source>
        <strain evidence="5">AK93</strain>
    </source>
</reference>
<dbReference type="PANTHER" id="PTHR45586">
    <property type="entry name" value="TPR REPEAT-CONTAINING PROTEIN PA4667"/>
    <property type="match status" value="1"/>
</dbReference>
<dbReference type="Pfam" id="PF14559">
    <property type="entry name" value="TPR_19"/>
    <property type="match status" value="6"/>
</dbReference>
<dbReference type="SMART" id="SM00028">
    <property type="entry name" value="TPR"/>
    <property type="match status" value="15"/>
</dbReference>
<feature type="repeat" description="TPR" evidence="3">
    <location>
        <begin position="123"/>
        <end position="156"/>
    </location>
</feature>
<dbReference type="Pfam" id="PF13174">
    <property type="entry name" value="TPR_6"/>
    <property type="match status" value="1"/>
</dbReference>
<keyword evidence="1" id="KW-0677">Repeat</keyword>
<organism evidence="4 5">
    <name type="scientific">Alkalilimnicola ehrlichii</name>
    <dbReference type="NCBI Taxonomy" id="351052"/>
    <lineage>
        <taxon>Bacteria</taxon>
        <taxon>Pseudomonadati</taxon>
        <taxon>Pseudomonadota</taxon>
        <taxon>Gammaproteobacteria</taxon>
        <taxon>Chromatiales</taxon>
        <taxon>Ectothiorhodospiraceae</taxon>
        <taxon>Alkalilimnicola</taxon>
    </lineage>
</organism>
<dbReference type="AlphaFoldDB" id="A0A3E0WV45"/>
<keyword evidence="2 3" id="KW-0802">TPR repeat</keyword>
<feature type="repeat" description="TPR" evidence="3">
    <location>
        <begin position="740"/>
        <end position="773"/>
    </location>
</feature>
<name>A0A3E0WV45_9GAMM</name>
<dbReference type="EMBL" id="NFZW01000008">
    <property type="protein sequence ID" value="RFA36854.1"/>
    <property type="molecule type" value="Genomic_DNA"/>
</dbReference>
<dbReference type="Proteomes" id="UP000256763">
    <property type="component" value="Unassembled WGS sequence"/>
</dbReference>
<accession>A0A3E0WV45</accession>
<feature type="repeat" description="TPR" evidence="3">
    <location>
        <begin position="602"/>
        <end position="635"/>
    </location>
</feature>
<dbReference type="PROSITE" id="PS50005">
    <property type="entry name" value="TPR"/>
    <property type="match status" value="4"/>
</dbReference>
<dbReference type="InterPro" id="IPR011990">
    <property type="entry name" value="TPR-like_helical_dom_sf"/>
</dbReference>
<evidence type="ECO:0000313" key="4">
    <source>
        <dbReference type="EMBL" id="RFA36854.1"/>
    </source>
</evidence>
<dbReference type="PANTHER" id="PTHR45586:SF1">
    <property type="entry name" value="LIPOPOLYSACCHARIDE ASSEMBLY PROTEIN B"/>
    <property type="match status" value="1"/>
</dbReference>
<dbReference type="InterPro" id="IPR019734">
    <property type="entry name" value="TPR_rpt"/>
</dbReference>
<dbReference type="Pfam" id="PF13432">
    <property type="entry name" value="TPR_16"/>
    <property type="match status" value="2"/>
</dbReference>
<sequence>MPTLNDYHDREGKRIMTVSQRQQGRKGFMRRGWALSLIGASVLAVYGCSSPADQAVRHYENGMALMAEGDLTRARLEFRNALQLVDEKPEAVYGLALIAERNGDWEDMFGLLNQTIEQDPTHWRAHTRLGRLLLAAGQLDQALAISDAALALQPEEPDVLALRAAVLYKLGDYPGAVAQAEKVLAKESDNVEALVVLATERLEAGEPEQAIRYLDSGLSRDESNVALHLFKIQALEQLGDSEGVEQVYRRLIASHPQTPAFRRQLAQFYIDQGRHTAAEEELRQIAADNPANLDAQLDVVRFANTMQGAEAALGTLRDLIADYPDNIDLQFALAEFHRAQGNEADARRVYREITDNAADNRSRLRAKGQLAEALLADGERAQAEALVAAMLKLDAGDEDTLYLNARLAIEAGRLDAAIADLRTILRDSPDSPRALMQLGRAHHLAGSPELADGQYQRAFRASGQAPTYARAYADFLLSQGRVGRAERILQDALATSPNDLATLEILAQARLRLGNLVGAQEAADRIRELDASAPIPDRIEGVVRAQQHDYDSSIAAFRRAVDSTPHDTQPMVALVRTYIAADRTDEAMSFLDAVLEASPANSAARLLKGQLHQLRDEPDEAAAAYRAALDSDPANTQAYRNLAALYMRQDRHEEAETLIVKGLEQAPDDLSLRFTQAAIYELTGRLDPAIAVYEELIDVHPNAEVVINNLAALLAEHRDDEASYRRAFDLAQRLSGSAVPQFKDTRGWTHYRMGNYREAVELIARAVELMPEKAVFRYHLGMSYLALEDKEAARRELQAAVDLAASSPFRQLEDAREALQAL</sequence>
<keyword evidence="5" id="KW-1185">Reference proteome</keyword>
<dbReference type="SUPFAM" id="SSF48452">
    <property type="entry name" value="TPR-like"/>
    <property type="match status" value="3"/>
</dbReference>
<evidence type="ECO:0000256" key="1">
    <source>
        <dbReference type="ARBA" id="ARBA00022737"/>
    </source>
</evidence>